<evidence type="ECO:0000313" key="2">
    <source>
        <dbReference type="EMBL" id="KGI78412.1"/>
    </source>
</evidence>
<feature type="domain" description="Beta-lactamase hydrolase-like protein phosphatase-like" evidence="1">
    <location>
        <begin position="33"/>
        <end position="123"/>
    </location>
</feature>
<gene>
    <name evidence="2" type="ORF">LF63_0106950</name>
</gene>
<dbReference type="HOGENOM" id="CLU_105726_1_0_6"/>
<dbReference type="InterPro" id="IPR005939">
    <property type="entry name" value="BLH_phosphatase-like"/>
</dbReference>
<keyword evidence="3" id="KW-1185">Reference proteome</keyword>
<dbReference type="GO" id="GO:0016787">
    <property type="term" value="F:hydrolase activity"/>
    <property type="evidence" value="ECO:0007669"/>
    <property type="project" value="InterPro"/>
</dbReference>
<dbReference type="InterPro" id="IPR029021">
    <property type="entry name" value="Prot-tyrosine_phosphatase-like"/>
</dbReference>
<dbReference type="Pfam" id="PF04273">
    <property type="entry name" value="BLH_phosphatase"/>
    <property type="match status" value="1"/>
</dbReference>
<dbReference type="Gene3D" id="3.90.190.10">
    <property type="entry name" value="Protein tyrosine phosphatase superfamily"/>
    <property type="match status" value="1"/>
</dbReference>
<sequence>MAVLWPFGAMSASSPSLEDIAHLSQPAPHRMASGAIDAKDLSLLKQAGIGMVINLRTDRETPDFDEAAAVRDAGMAYRHLPIDGASGLTRAHVERLDVLLRQAGDTPTLVHCASSNRVGAMIALRAFWLQHRSAADALAEGRRWGLRSLEPIVREHLGLPVEAPHRDAP</sequence>
<proteinExistence type="predicted"/>
<dbReference type="STRING" id="1543381.LF63_0106950"/>
<name>A0A099CXS3_9GAMM</name>
<organism evidence="2 3">
    <name type="scientific">Oleiagrimonas soli</name>
    <dbReference type="NCBI Taxonomy" id="1543381"/>
    <lineage>
        <taxon>Bacteria</taxon>
        <taxon>Pseudomonadati</taxon>
        <taxon>Pseudomonadota</taxon>
        <taxon>Gammaproteobacteria</taxon>
        <taxon>Lysobacterales</taxon>
        <taxon>Rhodanobacteraceae</taxon>
        <taxon>Oleiagrimonas</taxon>
    </lineage>
</organism>
<dbReference type="Proteomes" id="UP000029708">
    <property type="component" value="Unassembled WGS sequence"/>
</dbReference>
<evidence type="ECO:0000259" key="1">
    <source>
        <dbReference type="Pfam" id="PF04273"/>
    </source>
</evidence>
<dbReference type="AlphaFoldDB" id="A0A099CXS3"/>
<comment type="caution">
    <text evidence="2">The sequence shown here is derived from an EMBL/GenBank/DDBJ whole genome shotgun (WGS) entry which is preliminary data.</text>
</comment>
<protein>
    <recommendedName>
        <fullName evidence="1">Beta-lactamase hydrolase-like protein phosphatase-like domain-containing protein</fullName>
    </recommendedName>
</protein>
<evidence type="ECO:0000313" key="3">
    <source>
        <dbReference type="Proteomes" id="UP000029708"/>
    </source>
</evidence>
<accession>A0A099CXS3</accession>
<reference evidence="2 3" key="1">
    <citation type="submission" date="2014-09" db="EMBL/GenBank/DDBJ databases">
        <title>Xanthomonadaceae 3.5X direct submission.</title>
        <authorList>
            <person name="Fang T."/>
            <person name="Wang H."/>
        </authorList>
    </citation>
    <scope>NUCLEOTIDE SEQUENCE [LARGE SCALE GENOMIC DNA]</scope>
    <source>
        <strain evidence="2 3">3.5X</strain>
    </source>
</reference>
<dbReference type="SUPFAM" id="SSF52799">
    <property type="entry name" value="(Phosphotyrosine protein) phosphatases II"/>
    <property type="match status" value="1"/>
</dbReference>
<dbReference type="EMBL" id="JROI01000010">
    <property type="protein sequence ID" value="KGI78412.1"/>
    <property type="molecule type" value="Genomic_DNA"/>
</dbReference>